<comment type="caution">
    <text evidence="2">The sequence shown here is derived from an EMBL/GenBank/DDBJ whole genome shotgun (WGS) entry which is preliminary data.</text>
</comment>
<dbReference type="EMBL" id="CAJOBH010230187">
    <property type="protein sequence ID" value="CAF5068585.1"/>
    <property type="molecule type" value="Genomic_DNA"/>
</dbReference>
<dbReference type="AlphaFoldDB" id="A0A8S3EL53"/>
<sequence length="65" mass="7274">MSKNGIDENDTQSSAVTPTAIGESLYKSVPETNKFTRSLSNPEMVKKIQQDRLKQKFIKISTKEG</sequence>
<name>A0A8S3EL53_9BILA</name>
<evidence type="ECO:0000313" key="2">
    <source>
        <dbReference type="EMBL" id="CAF5068585.1"/>
    </source>
</evidence>
<protein>
    <submittedName>
        <fullName evidence="2">Uncharacterized protein</fullName>
    </submittedName>
</protein>
<accession>A0A8S3EL53</accession>
<evidence type="ECO:0000313" key="3">
    <source>
        <dbReference type="Proteomes" id="UP000681967"/>
    </source>
</evidence>
<dbReference type="Proteomes" id="UP000681967">
    <property type="component" value="Unassembled WGS sequence"/>
</dbReference>
<organism evidence="2 3">
    <name type="scientific">Rotaria magnacalcarata</name>
    <dbReference type="NCBI Taxonomy" id="392030"/>
    <lineage>
        <taxon>Eukaryota</taxon>
        <taxon>Metazoa</taxon>
        <taxon>Spiralia</taxon>
        <taxon>Gnathifera</taxon>
        <taxon>Rotifera</taxon>
        <taxon>Eurotatoria</taxon>
        <taxon>Bdelloidea</taxon>
        <taxon>Philodinida</taxon>
        <taxon>Philodinidae</taxon>
        <taxon>Rotaria</taxon>
    </lineage>
</organism>
<proteinExistence type="predicted"/>
<gene>
    <name evidence="2" type="ORF">BYL167_LOCUS60260</name>
</gene>
<feature type="region of interest" description="Disordered" evidence="1">
    <location>
        <begin position="1"/>
        <end position="23"/>
    </location>
</feature>
<reference evidence="2" key="1">
    <citation type="submission" date="2021-02" db="EMBL/GenBank/DDBJ databases">
        <authorList>
            <person name="Nowell W R."/>
        </authorList>
    </citation>
    <scope>NUCLEOTIDE SEQUENCE</scope>
</reference>
<evidence type="ECO:0000256" key="1">
    <source>
        <dbReference type="SAM" id="MobiDB-lite"/>
    </source>
</evidence>
<feature type="non-terminal residue" evidence="2">
    <location>
        <position position="1"/>
    </location>
</feature>